<evidence type="ECO:0000259" key="5">
    <source>
        <dbReference type="Pfam" id="PF13085"/>
    </source>
</evidence>
<dbReference type="SUPFAM" id="SSF54292">
    <property type="entry name" value="2Fe-2S ferredoxin-like"/>
    <property type="match status" value="1"/>
</dbReference>
<dbReference type="RefSeq" id="WP_386028829.1">
    <property type="nucleotide sequence ID" value="NZ_JBHUHX010000062.1"/>
</dbReference>
<sequence>MTTDGRRVEAVAWDHNCMEDVCGSCAMSINRVPRPSCSALVDDLEQSIVLEPRPKFPVERHLLVDRSRMDTGRLQRAMAWIELDGTWDIQDGAPRIPPAE</sequence>
<dbReference type="InterPro" id="IPR025192">
    <property type="entry name" value="Succ_DH/fum_Rdtase_N"/>
</dbReference>
<reference evidence="7" key="1">
    <citation type="journal article" date="2019" name="Int. J. Syst. Evol. Microbiol.">
        <title>The Global Catalogue of Microorganisms (GCM) 10K type strain sequencing project: providing services to taxonomists for standard genome sequencing and annotation.</title>
        <authorList>
            <consortium name="The Broad Institute Genomics Platform"/>
            <consortium name="The Broad Institute Genome Sequencing Center for Infectious Disease"/>
            <person name="Wu L."/>
            <person name="Ma J."/>
        </authorList>
    </citation>
    <scope>NUCLEOTIDE SEQUENCE [LARGE SCALE GENOMIC DNA]</scope>
    <source>
        <strain evidence="7">KACC 12597</strain>
    </source>
</reference>
<dbReference type="Proteomes" id="UP001597337">
    <property type="component" value="Unassembled WGS sequence"/>
</dbReference>
<feature type="domain" description="Succinate dehydogenase/fumarate reductase N-terminal" evidence="5">
    <location>
        <begin position="8"/>
        <end position="69"/>
    </location>
</feature>
<evidence type="ECO:0000256" key="4">
    <source>
        <dbReference type="ARBA" id="ARBA00034078"/>
    </source>
</evidence>
<dbReference type="Pfam" id="PF13085">
    <property type="entry name" value="Fer2_3"/>
    <property type="match status" value="1"/>
</dbReference>
<evidence type="ECO:0000313" key="6">
    <source>
        <dbReference type="EMBL" id="MFD2113998.1"/>
    </source>
</evidence>
<accession>A0ABW4YEV4</accession>
<comment type="cofactor">
    <cofactor evidence="4">
        <name>[2Fe-2S] cluster</name>
        <dbReference type="ChEBI" id="CHEBI:190135"/>
    </cofactor>
</comment>
<dbReference type="InterPro" id="IPR012675">
    <property type="entry name" value="Beta-grasp_dom_sf"/>
</dbReference>
<evidence type="ECO:0000313" key="7">
    <source>
        <dbReference type="Proteomes" id="UP001597337"/>
    </source>
</evidence>
<comment type="caution">
    <text evidence="6">The sequence shown here is derived from an EMBL/GenBank/DDBJ whole genome shotgun (WGS) entry which is preliminary data.</text>
</comment>
<dbReference type="InterPro" id="IPR036010">
    <property type="entry name" value="2Fe-2S_ferredoxin-like_sf"/>
</dbReference>
<dbReference type="EC" id="1.3.5.1" evidence="3"/>
<dbReference type="EMBL" id="JBHUHX010000062">
    <property type="protein sequence ID" value="MFD2113998.1"/>
    <property type="molecule type" value="Genomic_DNA"/>
</dbReference>
<comment type="cofactor">
    <cofactor evidence="1">
        <name>[3Fe-4S] cluster</name>
        <dbReference type="ChEBI" id="CHEBI:21137"/>
    </cofactor>
</comment>
<organism evidence="6 7">
    <name type="scientific">Thiorhodococcus fuscus</name>
    <dbReference type="NCBI Taxonomy" id="527200"/>
    <lineage>
        <taxon>Bacteria</taxon>
        <taxon>Pseudomonadati</taxon>
        <taxon>Pseudomonadota</taxon>
        <taxon>Gammaproteobacteria</taxon>
        <taxon>Chromatiales</taxon>
        <taxon>Chromatiaceae</taxon>
        <taxon>Thiorhodococcus</taxon>
    </lineage>
</organism>
<name>A0ABW4YEV4_9GAMM</name>
<evidence type="ECO:0000256" key="3">
    <source>
        <dbReference type="ARBA" id="ARBA00012792"/>
    </source>
</evidence>
<comment type="similarity">
    <text evidence="2">Belongs to the succinate dehydrogenase/fumarate reductase iron-sulfur protein family.</text>
</comment>
<evidence type="ECO:0000256" key="2">
    <source>
        <dbReference type="ARBA" id="ARBA00009433"/>
    </source>
</evidence>
<protein>
    <recommendedName>
        <fullName evidence="3">succinate dehydrogenase</fullName>
        <ecNumber evidence="3">1.3.5.1</ecNumber>
    </recommendedName>
</protein>
<keyword evidence="7" id="KW-1185">Reference proteome</keyword>
<evidence type="ECO:0000256" key="1">
    <source>
        <dbReference type="ARBA" id="ARBA00001927"/>
    </source>
</evidence>
<gene>
    <name evidence="6" type="ORF">ACFSJC_19285</name>
</gene>
<dbReference type="Gene3D" id="3.10.20.30">
    <property type="match status" value="1"/>
</dbReference>
<proteinExistence type="inferred from homology"/>